<sequence length="231" mass="25671">MRLSAATWNVVQALSRVPALAGTMVMVFPVNAMSNRVLGSEENAPTIHFLVQRPLVSVPPVCNGGPYWLDAPIMEQLMQWRSIVMKRFKEDPLLQANITDRNLFKPIRDHDDRLIYDGVCYLRFLCVDQVLGDMRRADTITAAQIPFVGLKDLLVLGIQIAGCLLPTDKNDNTGYAIDVLVGSLASLSPDNVVNLSEDQKHAARHFVKMLQGSAFSTEKWEAYLGLNTSDN</sequence>
<reference evidence="1 2" key="1">
    <citation type="journal article" date="2018" name="IMA Fungus">
        <title>IMA Genome-F 9: Draft genome sequence of Annulohypoxylon stygium, Aspergillus mulundensis, Berkeleyomyces basicola (syn. Thielaviopsis basicola), Ceratocystis smalleyi, two Cercospora beticola strains, Coleophoma cylindrospora, Fusarium fracticaudum, Phialophora cf. hyalina, and Morchella septimelata.</title>
        <authorList>
            <person name="Wingfield B.D."/>
            <person name="Bills G.F."/>
            <person name="Dong Y."/>
            <person name="Huang W."/>
            <person name="Nel W.J."/>
            <person name="Swalarsk-Parry B.S."/>
            <person name="Vaghefi N."/>
            <person name="Wilken P.M."/>
            <person name="An Z."/>
            <person name="de Beer Z.W."/>
            <person name="De Vos L."/>
            <person name="Chen L."/>
            <person name="Duong T.A."/>
            <person name="Gao Y."/>
            <person name="Hammerbacher A."/>
            <person name="Kikkert J.R."/>
            <person name="Li Y."/>
            <person name="Li H."/>
            <person name="Li K."/>
            <person name="Li Q."/>
            <person name="Liu X."/>
            <person name="Ma X."/>
            <person name="Naidoo K."/>
            <person name="Pethybridge S.J."/>
            <person name="Sun J."/>
            <person name="Steenkamp E.T."/>
            <person name="van der Nest M.A."/>
            <person name="van Wyk S."/>
            <person name="Wingfield M.J."/>
            <person name="Xiong C."/>
            <person name="Yue Q."/>
            <person name="Zhang X."/>
        </authorList>
    </citation>
    <scope>NUCLEOTIDE SEQUENCE [LARGE SCALE GENOMIC DNA]</scope>
    <source>
        <strain evidence="1 2">DSM 5745</strain>
    </source>
</reference>
<evidence type="ECO:0000313" key="2">
    <source>
        <dbReference type="Proteomes" id="UP000256690"/>
    </source>
</evidence>
<gene>
    <name evidence="1" type="ORF">DSM5745_04544</name>
</gene>
<proteinExistence type="predicted"/>
<dbReference type="Proteomes" id="UP000256690">
    <property type="component" value="Unassembled WGS sequence"/>
</dbReference>
<dbReference type="EMBL" id="PVWQ01000004">
    <property type="protein sequence ID" value="RDW84218.1"/>
    <property type="molecule type" value="Genomic_DNA"/>
</dbReference>
<keyword evidence="2" id="KW-1185">Reference proteome</keyword>
<organism evidence="1 2">
    <name type="scientific">Aspergillus mulundensis</name>
    <dbReference type="NCBI Taxonomy" id="1810919"/>
    <lineage>
        <taxon>Eukaryota</taxon>
        <taxon>Fungi</taxon>
        <taxon>Dikarya</taxon>
        <taxon>Ascomycota</taxon>
        <taxon>Pezizomycotina</taxon>
        <taxon>Eurotiomycetes</taxon>
        <taxon>Eurotiomycetidae</taxon>
        <taxon>Eurotiales</taxon>
        <taxon>Aspergillaceae</taxon>
        <taxon>Aspergillus</taxon>
        <taxon>Aspergillus subgen. Nidulantes</taxon>
    </lineage>
</organism>
<comment type="caution">
    <text evidence="1">The sequence shown here is derived from an EMBL/GenBank/DDBJ whole genome shotgun (WGS) entry which is preliminary data.</text>
</comment>
<evidence type="ECO:0000313" key="1">
    <source>
        <dbReference type="EMBL" id="RDW84218.1"/>
    </source>
</evidence>
<dbReference type="AlphaFoldDB" id="A0A3D8SEM9"/>
<dbReference type="GeneID" id="38114914"/>
<dbReference type="RefSeq" id="XP_026605556.1">
    <property type="nucleotide sequence ID" value="XM_026746560.1"/>
</dbReference>
<protein>
    <submittedName>
        <fullName evidence="1">Uncharacterized protein</fullName>
    </submittedName>
</protein>
<accession>A0A3D8SEM9</accession>
<name>A0A3D8SEM9_9EURO</name>